<reference evidence="1" key="1">
    <citation type="submission" date="2023-06" db="EMBL/GenBank/DDBJ databases">
        <title>Genomic analysis of the entomopathogenic nematode Steinernema hermaphroditum.</title>
        <authorList>
            <person name="Schwarz E.M."/>
            <person name="Heppert J.K."/>
            <person name="Baniya A."/>
            <person name="Schwartz H.T."/>
            <person name="Tan C.-H."/>
            <person name="Antoshechkin I."/>
            <person name="Sternberg P.W."/>
            <person name="Goodrich-Blair H."/>
            <person name="Dillman A.R."/>
        </authorList>
    </citation>
    <scope>NUCLEOTIDE SEQUENCE</scope>
    <source>
        <strain evidence="1">PS9179</strain>
        <tissue evidence="1">Whole animal</tissue>
    </source>
</reference>
<organism evidence="1 2">
    <name type="scientific">Steinernema hermaphroditum</name>
    <dbReference type="NCBI Taxonomy" id="289476"/>
    <lineage>
        <taxon>Eukaryota</taxon>
        <taxon>Metazoa</taxon>
        <taxon>Ecdysozoa</taxon>
        <taxon>Nematoda</taxon>
        <taxon>Chromadorea</taxon>
        <taxon>Rhabditida</taxon>
        <taxon>Tylenchina</taxon>
        <taxon>Panagrolaimomorpha</taxon>
        <taxon>Strongyloidoidea</taxon>
        <taxon>Steinernematidae</taxon>
        <taxon>Steinernema</taxon>
    </lineage>
</organism>
<comment type="caution">
    <text evidence="1">The sequence shown here is derived from an EMBL/GenBank/DDBJ whole genome shotgun (WGS) entry which is preliminary data.</text>
</comment>
<evidence type="ECO:0000313" key="1">
    <source>
        <dbReference type="EMBL" id="KAK0413246.1"/>
    </source>
</evidence>
<proteinExistence type="predicted"/>
<dbReference type="EMBL" id="JAUCMV010000003">
    <property type="protein sequence ID" value="KAK0413246.1"/>
    <property type="molecule type" value="Genomic_DNA"/>
</dbReference>
<sequence length="299" mass="33939">MYGAPITNELYGRLPDDISWYVDNIGSERSAANPIGLPQLPPYQEQSSPVSDLTEYIQRRVDPVTRRIPQNLFIDSFNRMIVSSMRSSRQHVDAPKSESNPVDPLHQEAVQQLPSPPKSDFTQYIQRRVDPVTRRISQNLFMESFNRMILTSVGNSSEGVDAPVAATDSSAVNFRIEKSAANPVHSPQLPPHQEAVQQQPSSAVSDFTEYIQRRIDPATHQIQKNLFMESFNRMMAGGMKSSRQPVDAIRLPAEINNMDLLMINSHCSRILAEWNPLRYDLENHCTELVRLVRERLQDG</sequence>
<dbReference type="Proteomes" id="UP001175271">
    <property type="component" value="Unassembled WGS sequence"/>
</dbReference>
<gene>
    <name evidence="1" type="ORF">QR680_006683</name>
</gene>
<accession>A0AA39HXP4</accession>
<name>A0AA39HXP4_9BILA</name>
<protein>
    <submittedName>
        <fullName evidence="1">Uncharacterized protein</fullName>
    </submittedName>
</protein>
<dbReference type="AlphaFoldDB" id="A0AA39HXP4"/>
<evidence type="ECO:0000313" key="2">
    <source>
        <dbReference type="Proteomes" id="UP001175271"/>
    </source>
</evidence>
<keyword evidence="2" id="KW-1185">Reference proteome</keyword>